<dbReference type="AlphaFoldDB" id="A0AAP7GUD0"/>
<dbReference type="Proteomes" id="UP000092125">
    <property type="component" value="Unassembled WGS sequence"/>
</dbReference>
<gene>
    <name evidence="2" type="ORF">A9K56_05080</name>
</gene>
<sequence length="73" mass="7712">MKSLKRALLLADGLDGAQAKFDGRFVYVVGVEAAQRRAEHRVMQVLSAAEGRSAGAARTYPMPPAAPSSVLQA</sequence>
<proteinExistence type="predicted"/>
<comment type="caution">
    <text evidence="2">The sequence shown here is derived from an EMBL/GenBank/DDBJ whole genome shotgun (WGS) entry which is preliminary data.</text>
</comment>
<feature type="region of interest" description="Disordered" evidence="1">
    <location>
        <begin position="52"/>
        <end position="73"/>
    </location>
</feature>
<accession>A0AAP7GUD0</accession>
<organism evidence="2 3">
    <name type="scientific">Stenotrophomonas maltophilia</name>
    <name type="common">Pseudomonas maltophilia</name>
    <name type="synonym">Xanthomonas maltophilia</name>
    <dbReference type="NCBI Taxonomy" id="40324"/>
    <lineage>
        <taxon>Bacteria</taxon>
        <taxon>Pseudomonadati</taxon>
        <taxon>Pseudomonadota</taxon>
        <taxon>Gammaproteobacteria</taxon>
        <taxon>Lysobacterales</taxon>
        <taxon>Lysobacteraceae</taxon>
        <taxon>Stenotrophomonas</taxon>
        <taxon>Stenotrophomonas maltophilia group</taxon>
    </lineage>
</organism>
<evidence type="ECO:0000256" key="1">
    <source>
        <dbReference type="SAM" id="MobiDB-lite"/>
    </source>
</evidence>
<reference evidence="2 3" key="1">
    <citation type="submission" date="2016-05" db="EMBL/GenBank/DDBJ databases">
        <title>Draft Genome Sequences of Stenotrophomonas maltophilia Strains Sm32COP, Sm41DVV, Sm46PAILV, SmF3, SmF22, SmSOFb1 and SmCVFa1, Isolated from Different Manures, in France.</title>
        <authorList>
            <person name="Nazaret S."/>
            <person name="Bodilis J."/>
        </authorList>
    </citation>
    <scope>NUCLEOTIDE SEQUENCE [LARGE SCALE GENOMIC DNA]</scope>
    <source>
        <strain evidence="2 3">Sm41DVV</strain>
    </source>
</reference>
<protein>
    <submittedName>
        <fullName evidence="2">Uncharacterized protein</fullName>
    </submittedName>
</protein>
<name>A0AAP7GUD0_STEMA</name>
<evidence type="ECO:0000313" key="2">
    <source>
        <dbReference type="EMBL" id="OBU63064.1"/>
    </source>
</evidence>
<evidence type="ECO:0000313" key="3">
    <source>
        <dbReference type="Proteomes" id="UP000092125"/>
    </source>
</evidence>
<dbReference type="EMBL" id="LYVI01000002">
    <property type="protein sequence ID" value="OBU63064.1"/>
    <property type="molecule type" value="Genomic_DNA"/>
</dbReference>